<dbReference type="Pfam" id="PF13365">
    <property type="entry name" value="Trypsin_2"/>
    <property type="match status" value="1"/>
</dbReference>
<protein>
    <submittedName>
        <fullName evidence="2">Trypsin-like peptidase domain-containing protein</fullName>
    </submittedName>
</protein>
<gene>
    <name evidence="2" type="ORF">SAMN02910417_02347</name>
</gene>
<evidence type="ECO:0000313" key="2">
    <source>
        <dbReference type="EMBL" id="SDB31710.1"/>
    </source>
</evidence>
<reference evidence="2 3" key="1">
    <citation type="submission" date="2016-10" db="EMBL/GenBank/DDBJ databases">
        <authorList>
            <person name="de Groot N.N."/>
        </authorList>
    </citation>
    <scope>NUCLEOTIDE SEQUENCE [LARGE SCALE GENOMIC DNA]</scope>
    <source>
        <strain evidence="2 3">DSM 3217</strain>
    </source>
</reference>
<name>A0A1G6CFR1_EUBOX</name>
<evidence type="ECO:0000256" key="1">
    <source>
        <dbReference type="SAM" id="Phobius"/>
    </source>
</evidence>
<dbReference type="AlphaFoldDB" id="A0A1G6CFR1"/>
<dbReference type="PANTHER" id="PTHR43019">
    <property type="entry name" value="SERINE ENDOPROTEASE DEGS"/>
    <property type="match status" value="1"/>
</dbReference>
<feature type="transmembrane region" description="Helical" evidence="1">
    <location>
        <begin position="7"/>
        <end position="27"/>
    </location>
</feature>
<keyword evidence="1" id="KW-0472">Membrane</keyword>
<dbReference type="Proteomes" id="UP000199228">
    <property type="component" value="Unassembled WGS sequence"/>
</dbReference>
<keyword evidence="1" id="KW-1133">Transmembrane helix</keyword>
<dbReference type="STRING" id="1732.SAMN02910417_02347"/>
<accession>A0A1G6CFR1</accession>
<proteinExistence type="predicted"/>
<keyword evidence="1" id="KW-0812">Transmembrane</keyword>
<dbReference type="SUPFAM" id="SSF50494">
    <property type="entry name" value="Trypsin-like serine proteases"/>
    <property type="match status" value="1"/>
</dbReference>
<evidence type="ECO:0000313" key="3">
    <source>
        <dbReference type="Proteomes" id="UP000199228"/>
    </source>
</evidence>
<dbReference type="EMBL" id="FMXR01000019">
    <property type="protein sequence ID" value="SDB31710.1"/>
    <property type="molecule type" value="Genomic_DNA"/>
</dbReference>
<organism evidence="2 3">
    <name type="scientific">Eubacterium oxidoreducens</name>
    <dbReference type="NCBI Taxonomy" id="1732"/>
    <lineage>
        <taxon>Bacteria</taxon>
        <taxon>Bacillati</taxon>
        <taxon>Bacillota</taxon>
        <taxon>Clostridia</taxon>
        <taxon>Eubacteriales</taxon>
        <taxon>Eubacteriaceae</taxon>
        <taxon>Eubacterium</taxon>
    </lineage>
</organism>
<dbReference type="Gene3D" id="2.40.10.120">
    <property type="match status" value="1"/>
</dbReference>
<sequence length="266" mass="29485">MKKSIGIILIIGIVLTLALLIGILPSVTDYQAKHRIYTDMQTDLSDVMNANIRIVSVDKHDGGIAYGAGSSGVVIEKTENKYYALTAFHVLAHDEIDYFVVITPDDPSVFDYKREHEGAGQEEYYNQLPKVKVEFEKEESDLAVISFESNKQIPVVQISETMPKKGDRIAVISNPEGEKFVSTYGKIKSSKPENFSFNDDQSDNLIVKHSAYEAPGSSGSAVYNESMELVGINIGGGRDVFGRFRYGVMIPTDQINECIGGWQEEK</sequence>
<dbReference type="PANTHER" id="PTHR43019:SF23">
    <property type="entry name" value="PROTEASE DO-LIKE 5, CHLOROPLASTIC"/>
    <property type="match status" value="1"/>
</dbReference>
<dbReference type="InterPro" id="IPR009003">
    <property type="entry name" value="Peptidase_S1_PA"/>
</dbReference>
<keyword evidence="3" id="KW-1185">Reference proteome</keyword>